<evidence type="ECO:0000256" key="7">
    <source>
        <dbReference type="RuleBase" id="RU910716"/>
    </source>
</evidence>
<comment type="similarity">
    <text evidence="2 7">Belongs to the XK family.</text>
</comment>
<dbReference type="PANTHER" id="PTHR16024:SF19">
    <property type="entry name" value="XK-RELATED PROTEIN"/>
    <property type="match status" value="1"/>
</dbReference>
<comment type="subcellular location">
    <subcellularLocation>
        <location evidence="1">Cell membrane</location>
        <topology evidence="1">Multi-pass membrane protein</topology>
    </subcellularLocation>
    <subcellularLocation>
        <location evidence="7">Membrane</location>
        <topology evidence="7">Multi-pass membrane protein</topology>
    </subcellularLocation>
</comment>
<evidence type="ECO:0000256" key="2">
    <source>
        <dbReference type="ARBA" id="ARBA00008789"/>
    </source>
</evidence>
<feature type="transmembrane region" description="Helical" evidence="7">
    <location>
        <begin position="42"/>
        <end position="66"/>
    </location>
</feature>
<dbReference type="InterPro" id="IPR050895">
    <property type="entry name" value="XK-related_scramblase"/>
</dbReference>
<organism evidence="8 9">
    <name type="scientific">Cyprinodon variegatus</name>
    <name type="common">Sheepshead minnow</name>
    <dbReference type="NCBI Taxonomy" id="28743"/>
    <lineage>
        <taxon>Eukaryota</taxon>
        <taxon>Metazoa</taxon>
        <taxon>Chordata</taxon>
        <taxon>Craniata</taxon>
        <taxon>Vertebrata</taxon>
        <taxon>Euteleostomi</taxon>
        <taxon>Actinopterygii</taxon>
        <taxon>Neopterygii</taxon>
        <taxon>Teleostei</taxon>
        <taxon>Neoteleostei</taxon>
        <taxon>Acanthomorphata</taxon>
        <taxon>Ovalentaria</taxon>
        <taxon>Atherinomorphae</taxon>
        <taxon>Cyprinodontiformes</taxon>
        <taxon>Cyprinodontidae</taxon>
        <taxon>Cyprinodon</taxon>
    </lineage>
</organism>
<dbReference type="GeneTree" id="ENSGT01140000282565"/>
<reference evidence="8" key="1">
    <citation type="submission" date="2025-08" db="UniProtKB">
        <authorList>
            <consortium name="Ensembl"/>
        </authorList>
    </citation>
    <scope>IDENTIFICATION</scope>
</reference>
<dbReference type="GO" id="GO:0005886">
    <property type="term" value="C:plasma membrane"/>
    <property type="evidence" value="ECO:0007669"/>
    <property type="project" value="UniProtKB-SubCell"/>
</dbReference>
<reference evidence="8" key="2">
    <citation type="submission" date="2025-09" db="UniProtKB">
        <authorList>
            <consortium name="Ensembl"/>
        </authorList>
    </citation>
    <scope>IDENTIFICATION</scope>
</reference>
<dbReference type="Pfam" id="PF09815">
    <property type="entry name" value="XK-related"/>
    <property type="match status" value="1"/>
</dbReference>
<feature type="transmembrane region" description="Helical" evidence="7">
    <location>
        <begin position="280"/>
        <end position="297"/>
    </location>
</feature>
<protein>
    <recommendedName>
        <fullName evidence="7">XK-related protein</fullName>
    </recommendedName>
</protein>
<feature type="transmembrane region" description="Helical" evidence="7">
    <location>
        <begin position="193"/>
        <end position="214"/>
    </location>
</feature>
<dbReference type="GO" id="GO:1902742">
    <property type="term" value="P:apoptotic process involved in development"/>
    <property type="evidence" value="ECO:0007669"/>
    <property type="project" value="TreeGrafter"/>
</dbReference>
<keyword evidence="9" id="KW-1185">Reference proteome</keyword>
<evidence type="ECO:0000256" key="4">
    <source>
        <dbReference type="ARBA" id="ARBA00022692"/>
    </source>
</evidence>
<evidence type="ECO:0000256" key="5">
    <source>
        <dbReference type="ARBA" id="ARBA00022989"/>
    </source>
</evidence>
<dbReference type="InterPro" id="IPR018629">
    <property type="entry name" value="XK-rel"/>
</dbReference>
<keyword evidence="4 7" id="KW-0812">Transmembrane</keyword>
<evidence type="ECO:0000313" key="9">
    <source>
        <dbReference type="Proteomes" id="UP000265020"/>
    </source>
</evidence>
<dbReference type="Ensembl" id="ENSCVAT00000010545.1">
    <property type="protein sequence ID" value="ENSCVAP00000021934.1"/>
    <property type="gene ID" value="ENSCVAG00000004323.1"/>
</dbReference>
<dbReference type="GO" id="GO:0043652">
    <property type="term" value="P:engulfment of apoptotic cell"/>
    <property type="evidence" value="ECO:0007669"/>
    <property type="project" value="TreeGrafter"/>
</dbReference>
<evidence type="ECO:0000256" key="6">
    <source>
        <dbReference type="ARBA" id="ARBA00023136"/>
    </source>
</evidence>
<feature type="transmembrane region" description="Helical" evidence="7">
    <location>
        <begin position="153"/>
        <end position="173"/>
    </location>
</feature>
<keyword evidence="6 7" id="KW-0472">Membrane</keyword>
<feature type="transmembrane region" description="Helical" evidence="7">
    <location>
        <begin position="309"/>
        <end position="337"/>
    </location>
</feature>
<dbReference type="Proteomes" id="UP000265020">
    <property type="component" value="Unassembled WGS sequence"/>
</dbReference>
<evidence type="ECO:0000256" key="3">
    <source>
        <dbReference type="ARBA" id="ARBA00022475"/>
    </source>
</evidence>
<feature type="transmembrane region" description="Helical" evidence="7">
    <location>
        <begin position="12"/>
        <end position="30"/>
    </location>
</feature>
<evidence type="ECO:0000256" key="1">
    <source>
        <dbReference type="ARBA" id="ARBA00004651"/>
    </source>
</evidence>
<accession>A0A3Q2DSX0</accession>
<evidence type="ECO:0000313" key="8">
    <source>
        <dbReference type="Ensembl" id="ENSCVAP00000021934.1"/>
    </source>
</evidence>
<name>A0A3Q2DSX0_CYPVA</name>
<dbReference type="GO" id="GO:0070782">
    <property type="term" value="P:phosphatidylserine exposure on apoptotic cell surface"/>
    <property type="evidence" value="ECO:0007669"/>
    <property type="project" value="TreeGrafter"/>
</dbReference>
<dbReference type="AlphaFoldDB" id="A0A3Q2DSX0"/>
<sequence>MAVFEFSPLDVILASCGLPLFLFDIVLDIWAAVEFYKDGKYWCLAVLLLLLIGSSVLAQLFSWLWYRKSAFRLSEETGLMMSHAPGSSGAVPQKHFIDFVQPGFSRHFAVVETAVKSWNGGSEPKDLAVSLNHDLSMLRIIETFSESAPQITLLLYLITIASLLAVAYCVTMYHRCMRSFLPEKKKQSIISSVVYFVWNLLLLWPRIVALALFASVLPCFIVAHFLCSWLVLFFCAWRAKTDFMDSTGGEQLFRATLGLIWYFDWFNVGAGKTRKWTIAYHTYILADISLLCGLWFWRMSVDPPHSQISCFTASIIYGVVVLVYAVGLVCKVVYYLYFHPNVERKEDLKGEEDELDSIVAQENGGFRSVVPQGHCNKRMQKLAQSFYVKPAAGVGA</sequence>
<dbReference type="PANTHER" id="PTHR16024">
    <property type="entry name" value="XK-RELATED PROTEIN"/>
    <property type="match status" value="1"/>
</dbReference>
<proteinExistence type="inferred from homology"/>
<keyword evidence="3" id="KW-1003">Cell membrane</keyword>
<keyword evidence="5 7" id="KW-1133">Transmembrane helix</keyword>
<feature type="transmembrane region" description="Helical" evidence="7">
    <location>
        <begin position="220"/>
        <end position="239"/>
    </location>
</feature>